<evidence type="ECO:0000256" key="5">
    <source>
        <dbReference type="HAMAP-Rule" id="MF_01925"/>
    </source>
</evidence>
<evidence type="ECO:0000256" key="1">
    <source>
        <dbReference type="ARBA" id="ARBA00005525"/>
    </source>
</evidence>
<evidence type="ECO:0000256" key="4">
    <source>
        <dbReference type="ARBA" id="ARBA00058118"/>
    </source>
</evidence>
<dbReference type="FunFam" id="1.10.3730.10:FF:000001">
    <property type="entry name" value="Pyrroline-5-carboxylate reductase"/>
    <property type="match status" value="1"/>
</dbReference>
<keyword evidence="12" id="KW-1185">Reference proteome</keyword>
<dbReference type="UniPathway" id="UPA00098">
    <property type="reaction ID" value="UER00361"/>
</dbReference>
<dbReference type="SUPFAM" id="SSF51735">
    <property type="entry name" value="NAD(P)-binding Rossmann-fold domains"/>
    <property type="match status" value="1"/>
</dbReference>
<keyword evidence="3 5" id="KW-0560">Oxidoreductase</keyword>
<proteinExistence type="inferred from homology"/>
<keyword evidence="5 8" id="KW-0028">Amino-acid biosynthesis</keyword>
<comment type="catalytic activity">
    <reaction evidence="5">
        <text>L-proline + NAD(+) = (S)-1-pyrroline-5-carboxylate + NADH + 2 H(+)</text>
        <dbReference type="Rhea" id="RHEA:14105"/>
        <dbReference type="ChEBI" id="CHEBI:15378"/>
        <dbReference type="ChEBI" id="CHEBI:17388"/>
        <dbReference type="ChEBI" id="CHEBI:57540"/>
        <dbReference type="ChEBI" id="CHEBI:57945"/>
        <dbReference type="ChEBI" id="CHEBI:60039"/>
        <dbReference type="EC" id="1.5.1.2"/>
    </reaction>
</comment>
<feature type="domain" description="Pyrroline-5-carboxylate reductase dimerisation" evidence="10">
    <location>
        <begin position="168"/>
        <end position="284"/>
    </location>
</feature>
<dbReference type="Pfam" id="PF14748">
    <property type="entry name" value="P5CR_dimer"/>
    <property type="match status" value="1"/>
</dbReference>
<comment type="function">
    <text evidence="4 5">Catalyzes the reduction of 1-pyrroline-5-carboxylate (PCA) to L-proline.</text>
</comment>
<dbReference type="PANTHER" id="PTHR11645:SF0">
    <property type="entry name" value="PYRROLINE-5-CARBOXYLATE REDUCTASE 3"/>
    <property type="match status" value="1"/>
</dbReference>
<evidence type="ECO:0000256" key="2">
    <source>
        <dbReference type="ARBA" id="ARBA00022857"/>
    </source>
</evidence>
<dbReference type="GO" id="GO:0055129">
    <property type="term" value="P:L-proline biosynthetic process"/>
    <property type="evidence" value="ECO:0007669"/>
    <property type="project" value="UniProtKB-UniRule"/>
</dbReference>
<dbReference type="Proteomes" id="UP000192448">
    <property type="component" value="Unassembled WGS sequence"/>
</dbReference>
<evidence type="ECO:0000256" key="8">
    <source>
        <dbReference type="RuleBase" id="RU003903"/>
    </source>
</evidence>
<dbReference type="AlphaFoldDB" id="A0A1X0A5Z1"/>
<protein>
    <recommendedName>
        <fullName evidence="5 6">Pyrroline-5-carboxylate reductase</fullName>
        <shortName evidence="5">P5C reductase</shortName>
        <shortName evidence="5">P5CR</shortName>
        <ecNumber evidence="5 6">1.5.1.2</ecNumber>
    </recommendedName>
    <alternativeName>
        <fullName evidence="5">PCA reductase</fullName>
    </alternativeName>
</protein>
<dbReference type="InterPro" id="IPR008927">
    <property type="entry name" value="6-PGluconate_DH-like_C_sf"/>
</dbReference>
<dbReference type="HAMAP" id="MF_01925">
    <property type="entry name" value="P5C_reductase"/>
    <property type="match status" value="1"/>
</dbReference>
<dbReference type="Gene3D" id="3.40.50.720">
    <property type="entry name" value="NAD(P)-binding Rossmann-like Domain"/>
    <property type="match status" value="1"/>
</dbReference>
<dbReference type="NCBIfam" id="TIGR00112">
    <property type="entry name" value="proC"/>
    <property type="match status" value="1"/>
</dbReference>
<dbReference type="EC" id="1.5.1.2" evidence="5 6"/>
<evidence type="ECO:0000313" key="11">
    <source>
        <dbReference type="EMBL" id="ORA25467.1"/>
    </source>
</evidence>
<organism evidence="11 12">
    <name type="scientific">Mycobacterium aquaticum</name>
    <dbReference type="NCBI Taxonomy" id="1927124"/>
    <lineage>
        <taxon>Bacteria</taxon>
        <taxon>Bacillati</taxon>
        <taxon>Actinomycetota</taxon>
        <taxon>Actinomycetes</taxon>
        <taxon>Mycobacteriales</taxon>
        <taxon>Mycobacteriaceae</taxon>
        <taxon>Mycobacterium</taxon>
    </lineage>
</organism>
<dbReference type="EMBL" id="MVHF01000053">
    <property type="protein sequence ID" value="ORA25467.1"/>
    <property type="molecule type" value="Genomic_DNA"/>
</dbReference>
<dbReference type="GO" id="GO:0005737">
    <property type="term" value="C:cytoplasm"/>
    <property type="evidence" value="ECO:0007669"/>
    <property type="project" value="UniProtKB-SubCell"/>
</dbReference>
<keyword evidence="5" id="KW-0963">Cytoplasm</keyword>
<feature type="binding site" evidence="7">
    <location>
        <begin position="71"/>
        <end position="74"/>
    </location>
    <ligand>
        <name>NADP(+)</name>
        <dbReference type="ChEBI" id="CHEBI:58349"/>
    </ligand>
</feature>
<reference evidence="11 12" key="1">
    <citation type="submission" date="2017-02" db="EMBL/GenBank/DDBJ databases">
        <title>The new phylogeny of genus Mycobacterium.</title>
        <authorList>
            <person name="Tortoli E."/>
            <person name="Trovato A."/>
            <person name="Cirillo D.M."/>
        </authorList>
    </citation>
    <scope>NUCLEOTIDE SEQUENCE [LARGE SCALE GENOMIC DNA]</scope>
    <source>
        <strain evidence="11 12">RW6</strain>
    </source>
</reference>
<evidence type="ECO:0000256" key="7">
    <source>
        <dbReference type="PIRSR" id="PIRSR000193-1"/>
    </source>
</evidence>
<dbReference type="Gene3D" id="1.10.3730.10">
    <property type="entry name" value="ProC C-terminal domain-like"/>
    <property type="match status" value="1"/>
</dbReference>
<comment type="catalytic activity">
    <reaction evidence="5 8">
        <text>L-proline + NADP(+) = (S)-1-pyrroline-5-carboxylate + NADPH + 2 H(+)</text>
        <dbReference type="Rhea" id="RHEA:14109"/>
        <dbReference type="ChEBI" id="CHEBI:15378"/>
        <dbReference type="ChEBI" id="CHEBI:17388"/>
        <dbReference type="ChEBI" id="CHEBI:57783"/>
        <dbReference type="ChEBI" id="CHEBI:58349"/>
        <dbReference type="ChEBI" id="CHEBI:60039"/>
        <dbReference type="EC" id="1.5.1.2"/>
    </reaction>
</comment>
<comment type="similarity">
    <text evidence="1 5 8">Belongs to the pyrroline-5-carboxylate reductase family.</text>
</comment>
<keyword evidence="5 8" id="KW-0641">Proline biosynthesis</keyword>
<dbReference type="Pfam" id="PF03807">
    <property type="entry name" value="F420_oxidored"/>
    <property type="match status" value="1"/>
</dbReference>
<dbReference type="PROSITE" id="PS00521">
    <property type="entry name" value="P5CR"/>
    <property type="match status" value="1"/>
</dbReference>
<dbReference type="GO" id="GO:0004735">
    <property type="term" value="F:pyrroline-5-carboxylate reductase activity"/>
    <property type="evidence" value="ECO:0007669"/>
    <property type="project" value="UniProtKB-UniRule"/>
</dbReference>
<dbReference type="STRING" id="1927124.BST13_32820"/>
<dbReference type="InterPro" id="IPR036291">
    <property type="entry name" value="NAD(P)-bd_dom_sf"/>
</dbReference>
<dbReference type="PANTHER" id="PTHR11645">
    <property type="entry name" value="PYRROLINE-5-CARBOXYLATE REDUCTASE"/>
    <property type="match status" value="1"/>
</dbReference>
<evidence type="ECO:0000313" key="12">
    <source>
        <dbReference type="Proteomes" id="UP000192448"/>
    </source>
</evidence>
<dbReference type="InterPro" id="IPR029036">
    <property type="entry name" value="P5CR_dimer"/>
</dbReference>
<accession>A0A1X0A5Z1</accession>
<evidence type="ECO:0000256" key="3">
    <source>
        <dbReference type="ARBA" id="ARBA00023002"/>
    </source>
</evidence>
<dbReference type="InterPro" id="IPR000304">
    <property type="entry name" value="Pyrroline-COOH_reductase"/>
</dbReference>
<dbReference type="InterPro" id="IPR053790">
    <property type="entry name" value="P5CR-like_CS"/>
</dbReference>
<comment type="subcellular location">
    <subcellularLocation>
        <location evidence="5">Cytoplasm</location>
    </subcellularLocation>
</comment>
<comment type="pathway">
    <text evidence="5 8">Amino-acid biosynthesis; L-proline biosynthesis; L-proline from L-glutamate 5-semialdehyde: step 1/1.</text>
</comment>
<comment type="caution">
    <text evidence="11">The sequence shown here is derived from an EMBL/GenBank/DDBJ whole genome shotgun (WGS) entry which is preliminary data.</text>
</comment>
<feature type="domain" description="Pyrroline-5-carboxylate reductase catalytic N-terminal" evidence="9">
    <location>
        <begin position="7"/>
        <end position="105"/>
    </location>
</feature>
<name>A0A1X0A5Z1_9MYCO</name>
<evidence type="ECO:0000256" key="6">
    <source>
        <dbReference type="NCBIfam" id="TIGR00112"/>
    </source>
</evidence>
<sequence length="289" mass="29371">MLWRMSRIAIIGGGSMGEALLSGLLRAGRQVKDLVVAEKHPDRAKYLAEKYSVLVTSVADAADNASYVIVAVKPGDVEYVVDEVAAAAAAADSDTEQVFVSIAAGVSTAYYEAKLPAGAPVIRVMPNTPILVGGGISAVAPGRFATPEQLKEVSGIFDAVGGVITVAEAQLDAVTAVSGSGPAYFFLMVEALVDAAVAAGLSRSVATDLVVQTMAGSAAMLLERLDEVTAAGDTALDTTAAALRAMVTSPAGTTAAGLRELERGGFRAAIGNAVEAAKTRSEQLGITSE</sequence>
<evidence type="ECO:0000259" key="10">
    <source>
        <dbReference type="Pfam" id="PF14748"/>
    </source>
</evidence>
<keyword evidence="2 5" id="KW-0521">NADP</keyword>
<feature type="binding site" evidence="7">
    <location>
        <begin position="11"/>
        <end position="16"/>
    </location>
    <ligand>
        <name>NADP(+)</name>
        <dbReference type="ChEBI" id="CHEBI:58349"/>
    </ligand>
</feature>
<dbReference type="PIRSF" id="PIRSF000193">
    <property type="entry name" value="Pyrrol-5-carb_rd"/>
    <property type="match status" value="1"/>
</dbReference>
<gene>
    <name evidence="5" type="primary">proC</name>
    <name evidence="11" type="ORF">BST13_32820</name>
</gene>
<evidence type="ECO:0000259" key="9">
    <source>
        <dbReference type="Pfam" id="PF03807"/>
    </source>
</evidence>
<dbReference type="SUPFAM" id="SSF48179">
    <property type="entry name" value="6-phosphogluconate dehydrogenase C-terminal domain-like"/>
    <property type="match status" value="1"/>
</dbReference>
<dbReference type="InterPro" id="IPR028939">
    <property type="entry name" value="P5C_Rdtase_cat_N"/>
</dbReference>